<dbReference type="InterPro" id="IPR015421">
    <property type="entry name" value="PyrdxlP-dep_Trfase_major"/>
</dbReference>
<keyword evidence="2 3" id="KW-0663">Pyridoxal phosphate</keyword>
<evidence type="ECO:0000256" key="1">
    <source>
        <dbReference type="PIRSR" id="PIRSR000390-1"/>
    </source>
</evidence>
<organism evidence="4 5">
    <name type="scientific">Candidatus Gallacutalibacter pullicola</name>
    <dbReference type="NCBI Taxonomy" id="2840830"/>
    <lineage>
        <taxon>Bacteria</taxon>
        <taxon>Bacillati</taxon>
        <taxon>Bacillota</taxon>
        <taxon>Clostridia</taxon>
        <taxon>Eubacteriales</taxon>
        <taxon>Candidatus Gallacutalibacter</taxon>
    </lineage>
</organism>
<feature type="modified residue" description="N6-(pyridoxal phosphate)lysine" evidence="2">
    <location>
        <position position="194"/>
    </location>
</feature>
<dbReference type="Pfam" id="PF01041">
    <property type="entry name" value="DegT_DnrJ_EryC1"/>
    <property type="match status" value="1"/>
</dbReference>
<protein>
    <submittedName>
        <fullName evidence="4">DegT/DnrJ/EryC1/StrS family aminotransferase</fullName>
    </submittedName>
</protein>
<evidence type="ECO:0000313" key="4">
    <source>
        <dbReference type="EMBL" id="HIR57507.1"/>
    </source>
</evidence>
<evidence type="ECO:0000256" key="2">
    <source>
        <dbReference type="PIRSR" id="PIRSR000390-2"/>
    </source>
</evidence>
<reference evidence="4" key="1">
    <citation type="submission" date="2020-10" db="EMBL/GenBank/DDBJ databases">
        <authorList>
            <person name="Gilroy R."/>
        </authorList>
    </citation>
    <scope>NUCLEOTIDE SEQUENCE</scope>
    <source>
        <strain evidence="4">ChiSjej1B19-7085</strain>
    </source>
</reference>
<dbReference type="SUPFAM" id="SSF53383">
    <property type="entry name" value="PLP-dependent transferases"/>
    <property type="match status" value="1"/>
</dbReference>
<keyword evidence="4" id="KW-0032">Aminotransferase</keyword>
<proteinExistence type="inferred from homology"/>
<comment type="caution">
    <text evidence="4">The sequence shown here is derived from an EMBL/GenBank/DDBJ whole genome shotgun (WGS) entry which is preliminary data.</text>
</comment>
<evidence type="ECO:0000256" key="3">
    <source>
        <dbReference type="RuleBase" id="RU004508"/>
    </source>
</evidence>
<evidence type="ECO:0000313" key="5">
    <source>
        <dbReference type="Proteomes" id="UP000886785"/>
    </source>
</evidence>
<sequence length="375" mass="41308">MQKIAFNDLGAQYQHLKQEIDAGIADVISGCHFISGPQTEQLEKELCEYTGRRYCVSVANGTDALLMPLMALGIGKGDAVFVPAFTFVATSEVVSLVGATPIFCDVCRDTFNLDPDSLRAQVQRVIREGRLRPRMVIPVDLFGLPANYPEIEAICREYHLTILEDAAQGFGGQINGKKACSFGDISATSFFPAKPLGCYGDGGAIFTDDEEMYKLLVSIRVHGKGSFKYDNVRVGLNSRLDTLQAAILLPKLHAFDTENATRNRAAAMYTELLGSKFDTPTVPDGYLSSWAQYTIKADSPEHRDRILAGMKEQGIPTMVYYPKPLHFQQVYADLGYKPGDLPVSEALAQQVFSLPMHGYLTEDIIRTVCEALLKL</sequence>
<dbReference type="GO" id="GO:0030170">
    <property type="term" value="F:pyridoxal phosphate binding"/>
    <property type="evidence" value="ECO:0007669"/>
    <property type="project" value="TreeGrafter"/>
</dbReference>
<dbReference type="PANTHER" id="PTHR30244">
    <property type="entry name" value="TRANSAMINASE"/>
    <property type="match status" value="1"/>
</dbReference>
<dbReference type="CDD" id="cd00616">
    <property type="entry name" value="AHBA_syn"/>
    <property type="match status" value="1"/>
</dbReference>
<dbReference type="PIRSF" id="PIRSF000390">
    <property type="entry name" value="PLP_StrS"/>
    <property type="match status" value="1"/>
</dbReference>
<dbReference type="InterPro" id="IPR000653">
    <property type="entry name" value="DegT/StrS_aminotransferase"/>
</dbReference>
<dbReference type="GO" id="GO:0008483">
    <property type="term" value="F:transaminase activity"/>
    <property type="evidence" value="ECO:0007669"/>
    <property type="project" value="UniProtKB-KW"/>
</dbReference>
<keyword evidence="4" id="KW-0808">Transferase</keyword>
<accession>A0A9D1DR88</accession>
<dbReference type="InterPro" id="IPR015424">
    <property type="entry name" value="PyrdxlP-dep_Trfase"/>
</dbReference>
<dbReference type="Gene3D" id="3.40.640.10">
    <property type="entry name" value="Type I PLP-dependent aspartate aminotransferase-like (Major domain)"/>
    <property type="match status" value="1"/>
</dbReference>
<comment type="similarity">
    <text evidence="3">Belongs to the DegT/DnrJ/EryC1 family.</text>
</comment>
<feature type="active site" description="Proton acceptor" evidence="1">
    <location>
        <position position="194"/>
    </location>
</feature>
<name>A0A9D1DR88_9FIRM</name>
<dbReference type="PANTHER" id="PTHR30244:SF42">
    <property type="entry name" value="UDP-2-ACETAMIDO-2-DEOXY-3-OXO-D-GLUCURONATE AMINOTRANSFERASE"/>
    <property type="match status" value="1"/>
</dbReference>
<dbReference type="Proteomes" id="UP000886785">
    <property type="component" value="Unassembled WGS sequence"/>
</dbReference>
<dbReference type="EMBL" id="DVHF01000083">
    <property type="protein sequence ID" value="HIR57507.1"/>
    <property type="molecule type" value="Genomic_DNA"/>
</dbReference>
<dbReference type="AlphaFoldDB" id="A0A9D1DR88"/>
<dbReference type="Gene3D" id="3.90.1150.10">
    <property type="entry name" value="Aspartate Aminotransferase, domain 1"/>
    <property type="match status" value="1"/>
</dbReference>
<reference evidence="4" key="2">
    <citation type="journal article" date="2021" name="PeerJ">
        <title>Extensive microbial diversity within the chicken gut microbiome revealed by metagenomics and culture.</title>
        <authorList>
            <person name="Gilroy R."/>
            <person name="Ravi A."/>
            <person name="Getino M."/>
            <person name="Pursley I."/>
            <person name="Horton D.L."/>
            <person name="Alikhan N.F."/>
            <person name="Baker D."/>
            <person name="Gharbi K."/>
            <person name="Hall N."/>
            <person name="Watson M."/>
            <person name="Adriaenssens E.M."/>
            <person name="Foster-Nyarko E."/>
            <person name="Jarju S."/>
            <person name="Secka A."/>
            <person name="Antonio M."/>
            <person name="Oren A."/>
            <person name="Chaudhuri R.R."/>
            <person name="La Ragione R."/>
            <person name="Hildebrand F."/>
            <person name="Pallen M.J."/>
        </authorList>
    </citation>
    <scope>NUCLEOTIDE SEQUENCE</scope>
    <source>
        <strain evidence="4">ChiSjej1B19-7085</strain>
    </source>
</reference>
<dbReference type="InterPro" id="IPR015422">
    <property type="entry name" value="PyrdxlP-dep_Trfase_small"/>
</dbReference>
<dbReference type="GO" id="GO:0000271">
    <property type="term" value="P:polysaccharide biosynthetic process"/>
    <property type="evidence" value="ECO:0007669"/>
    <property type="project" value="TreeGrafter"/>
</dbReference>
<gene>
    <name evidence="4" type="ORF">IAA54_07535</name>
</gene>